<dbReference type="SUPFAM" id="SSF51658">
    <property type="entry name" value="Xylose isomerase-like"/>
    <property type="match status" value="1"/>
</dbReference>
<dbReference type="Pfam" id="PF01261">
    <property type="entry name" value="AP_endonuc_2"/>
    <property type="match status" value="1"/>
</dbReference>
<evidence type="ECO:0000259" key="2">
    <source>
        <dbReference type="Pfam" id="PF01261"/>
    </source>
</evidence>
<proteinExistence type="predicted"/>
<keyword evidence="4" id="KW-1185">Reference proteome</keyword>
<gene>
    <name evidence="3" type="ORF">KDA82_22090</name>
</gene>
<feature type="compositionally biased region" description="Basic and acidic residues" evidence="1">
    <location>
        <begin position="335"/>
        <end position="355"/>
    </location>
</feature>
<dbReference type="PANTHER" id="PTHR12110">
    <property type="entry name" value="HYDROXYPYRUVATE ISOMERASE"/>
    <property type="match status" value="1"/>
</dbReference>
<keyword evidence="3" id="KW-0413">Isomerase</keyword>
<dbReference type="InterPro" id="IPR036237">
    <property type="entry name" value="Xyl_isomerase-like_sf"/>
</dbReference>
<comment type="caution">
    <text evidence="3">The sequence shown here is derived from an EMBL/GenBank/DDBJ whole genome shotgun (WGS) entry which is preliminary data.</text>
</comment>
<evidence type="ECO:0000313" key="4">
    <source>
        <dbReference type="Proteomes" id="UP000675554"/>
    </source>
</evidence>
<dbReference type="AlphaFoldDB" id="A0A8T4IU68"/>
<dbReference type="InterPro" id="IPR050312">
    <property type="entry name" value="IolE/XylAMocC-like"/>
</dbReference>
<dbReference type="InterPro" id="IPR013022">
    <property type="entry name" value="Xyl_isomerase-like_TIM-brl"/>
</dbReference>
<organism evidence="3 4">
    <name type="scientific">Streptomyces daliensis</name>
    <dbReference type="NCBI Taxonomy" id="299421"/>
    <lineage>
        <taxon>Bacteria</taxon>
        <taxon>Bacillati</taxon>
        <taxon>Actinomycetota</taxon>
        <taxon>Actinomycetes</taxon>
        <taxon>Kitasatosporales</taxon>
        <taxon>Streptomycetaceae</taxon>
        <taxon>Streptomyces</taxon>
    </lineage>
</organism>
<dbReference type="Proteomes" id="UP000675554">
    <property type="component" value="Unassembled WGS sequence"/>
</dbReference>
<feature type="region of interest" description="Disordered" evidence="1">
    <location>
        <begin position="328"/>
        <end position="355"/>
    </location>
</feature>
<dbReference type="PANTHER" id="PTHR12110:SF52">
    <property type="entry name" value="XYLOSE ISOMERASE"/>
    <property type="match status" value="1"/>
</dbReference>
<accession>A0A8T4IU68</accession>
<evidence type="ECO:0000313" key="3">
    <source>
        <dbReference type="EMBL" id="MBR7675659.1"/>
    </source>
</evidence>
<dbReference type="GO" id="GO:0016853">
    <property type="term" value="F:isomerase activity"/>
    <property type="evidence" value="ECO:0007669"/>
    <property type="project" value="UniProtKB-KW"/>
</dbReference>
<feature type="domain" description="Xylose isomerase-like TIM barrel" evidence="2">
    <location>
        <begin position="44"/>
        <end position="305"/>
    </location>
</feature>
<name>A0A8T4IU68_9ACTN</name>
<protein>
    <submittedName>
        <fullName evidence="3">Sugar phosphate isomerase/epimerase</fullName>
    </submittedName>
</protein>
<dbReference type="Gene3D" id="3.20.20.150">
    <property type="entry name" value="Divalent-metal-dependent TIM barrel enzymes"/>
    <property type="match status" value="1"/>
</dbReference>
<reference evidence="3" key="1">
    <citation type="submission" date="2021-04" db="EMBL/GenBank/DDBJ databases">
        <title>Sequencing of actinobacteria type strains.</title>
        <authorList>
            <person name="Nguyen G.-S."/>
            <person name="Wentzel A."/>
        </authorList>
    </citation>
    <scope>NUCLEOTIDE SEQUENCE</scope>
    <source>
        <strain evidence="3">DSM 42095</strain>
    </source>
</reference>
<dbReference type="EMBL" id="JAGSMN010000508">
    <property type="protein sequence ID" value="MBR7675659.1"/>
    <property type="molecule type" value="Genomic_DNA"/>
</dbReference>
<sequence length="355" mass="38149">MSHTAMSRTAESWPIGAALLQFPGTLADGTSVQDAPVAHWAAVLREVAAAGFDHVDLTDSWLRPGDLPPERLRRLAGVIEDSGLGVTAVSAVRRSVIDPDPEAAEAHLGYLLRTLDAAAELGIPVVSVGLHRALTPAQLAAQWFWTESGASDPPGDARMWQLAVERLAALGRRAAGLGLQLSLEMYEDTYLGTAAGAVALVRDIGMPQVVGLNPDIGNLVRLHRPVENWEDMLRATLPHANYWHVKNYYRDHDPATGAYFTVPAPAESGLINYRRALEMALDAGFTGPLCVEHYGGDGLSVSAANRDYLRRILDVKLAARETAHGVAGAAGAGEARADGRGARPWEEREKREALR</sequence>
<evidence type="ECO:0000256" key="1">
    <source>
        <dbReference type="SAM" id="MobiDB-lite"/>
    </source>
</evidence>